<protein>
    <submittedName>
        <fullName evidence="1">Uncharacterized protein</fullName>
    </submittedName>
</protein>
<gene>
    <name evidence="1" type="ORF">ACFQ4B_05320</name>
</gene>
<organism evidence="1 2">
    <name type="scientific">Paenibacillus vulneris</name>
    <dbReference type="NCBI Taxonomy" id="1133364"/>
    <lineage>
        <taxon>Bacteria</taxon>
        <taxon>Bacillati</taxon>
        <taxon>Bacillota</taxon>
        <taxon>Bacilli</taxon>
        <taxon>Bacillales</taxon>
        <taxon>Paenibacillaceae</taxon>
        <taxon>Paenibacillus</taxon>
    </lineage>
</organism>
<accession>A0ABW3UGZ4</accession>
<evidence type="ECO:0000313" key="2">
    <source>
        <dbReference type="Proteomes" id="UP001597180"/>
    </source>
</evidence>
<evidence type="ECO:0000313" key="1">
    <source>
        <dbReference type="EMBL" id="MFD1219527.1"/>
    </source>
</evidence>
<sequence>MQIEIIAAEIKRETVNDGEGEWQEDRLYVEIDLSKIIEGNKGRNFGRAGDLNDKGVMRIQLLSFDVDETE</sequence>
<comment type="caution">
    <text evidence="1">The sequence shown here is derived from an EMBL/GenBank/DDBJ whole genome shotgun (WGS) entry which is preliminary data.</text>
</comment>
<reference evidence="2" key="1">
    <citation type="journal article" date="2019" name="Int. J. Syst. Evol. Microbiol.">
        <title>The Global Catalogue of Microorganisms (GCM) 10K type strain sequencing project: providing services to taxonomists for standard genome sequencing and annotation.</title>
        <authorList>
            <consortium name="The Broad Institute Genomics Platform"/>
            <consortium name="The Broad Institute Genome Sequencing Center for Infectious Disease"/>
            <person name="Wu L."/>
            <person name="Ma J."/>
        </authorList>
    </citation>
    <scope>NUCLEOTIDE SEQUENCE [LARGE SCALE GENOMIC DNA]</scope>
    <source>
        <strain evidence="2">CCUG 53270</strain>
    </source>
</reference>
<keyword evidence="2" id="KW-1185">Reference proteome</keyword>
<proteinExistence type="predicted"/>
<dbReference type="Proteomes" id="UP001597180">
    <property type="component" value="Unassembled WGS sequence"/>
</dbReference>
<dbReference type="EMBL" id="JBHTLU010000012">
    <property type="protein sequence ID" value="MFD1219527.1"/>
    <property type="molecule type" value="Genomic_DNA"/>
</dbReference>
<name>A0ABW3UGZ4_9BACL</name>
<dbReference type="RefSeq" id="WP_345595094.1">
    <property type="nucleotide sequence ID" value="NZ_BAABJG010000055.1"/>
</dbReference>